<evidence type="ECO:0000313" key="1">
    <source>
        <dbReference type="EMBL" id="CAG8473589.1"/>
    </source>
</evidence>
<accession>A0ACA9KHE2</accession>
<protein>
    <submittedName>
        <fullName evidence="1">1908_t:CDS:1</fullName>
    </submittedName>
</protein>
<keyword evidence="2" id="KW-1185">Reference proteome</keyword>
<dbReference type="Proteomes" id="UP000789860">
    <property type="component" value="Unassembled WGS sequence"/>
</dbReference>
<proteinExistence type="predicted"/>
<gene>
    <name evidence="1" type="ORF">SCALOS_LOCUS2135</name>
</gene>
<comment type="caution">
    <text evidence="1">The sequence shown here is derived from an EMBL/GenBank/DDBJ whole genome shotgun (WGS) entry which is preliminary data.</text>
</comment>
<name>A0ACA9KHE2_9GLOM</name>
<evidence type="ECO:0000313" key="2">
    <source>
        <dbReference type="Proteomes" id="UP000789860"/>
    </source>
</evidence>
<dbReference type="EMBL" id="CAJVPM010001778">
    <property type="protein sequence ID" value="CAG8473589.1"/>
    <property type="molecule type" value="Genomic_DNA"/>
</dbReference>
<organism evidence="1 2">
    <name type="scientific">Scutellospora calospora</name>
    <dbReference type="NCBI Taxonomy" id="85575"/>
    <lineage>
        <taxon>Eukaryota</taxon>
        <taxon>Fungi</taxon>
        <taxon>Fungi incertae sedis</taxon>
        <taxon>Mucoromycota</taxon>
        <taxon>Glomeromycotina</taxon>
        <taxon>Glomeromycetes</taxon>
        <taxon>Diversisporales</taxon>
        <taxon>Gigasporaceae</taxon>
        <taxon>Scutellospora</taxon>
    </lineage>
</organism>
<sequence length="322" mass="36728">MRRSRTYLSRCPGMIQSLINQGYQLADSLLSVYLRGKGCQPAEAILNREETRKLKVNNLDLTNYPNLEKVTIDSKYVNGYSCYLKTPLTNLILPENSLLKEIDCSRNNLTNLVINQQPYLTYLACEGNENLTNLTVTNNPSLTELYCSNCQLTNTNFILANNPQLTILNCSNNQLTNLNFFTQLTSLKKLLLRDNPLTGSLASLQNCQQLNYLSISNTNLNSGLEYLPKSLERLECDGELAKQLKGYEKEKYVQEIMELENSLNNLSLALVNSHVQNQTINQGLAIFIFETEEKIKELSKQNQEYYEAKIEQLPYPSTKCQY</sequence>
<reference evidence="1" key="1">
    <citation type="submission" date="2021-06" db="EMBL/GenBank/DDBJ databases">
        <authorList>
            <person name="Kallberg Y."/>
            <person name="Tangrot J."/>
            <person name="Rosling A."/>
        </authorList>
    </citation>
    <scope>NUCLEOTIDE SEQUENCE</scope>
    <source>
        <strain evidence="1">AU212A</strain>
    </source>
</reference>